<gene>
    <name evidence="2" type="ORF">Poli38472_002653</name>
</gene>
<comment type="caution">
    <text evidence="2">The sequence shown here is derived from an EMBL/GenBank/DDBJ whole genome shotgun (WGS) entry which is preliminary data.</text>
</comment>
<organism evidence="2 3">
    <name type="scientific">Pythium oligandrum</name>
    <name type="common">Mycoparasitic fungus</name>
    <dbReference type="NCBI Taxonomy" id="41045"/>
    <lineage>
        <taxon>Eukaryota</taxon>
        <taxon>Sar</taxon>
        <taxon>Stramenopiles</taxon>
        <taxon>Oomycota</taxon>
        <taxon>Peronosporomycetes</taxon>
        <taxon>Pythiales</taxon>
        <taxon>Pythiaceae</taxon>
        <taxon>Pythium</taxon>
    </lineage>
</organism>
<evidence type="ECO:0000256" key="1">
    <source>
        <dbReference type="SAM" id="MobiDB-lite"/>
    </source>
</evidence>
<evidence type="ECO:0000313" key="2">
    <source>
        <dbReference type="EMBL" id="TMW63712.1"/>
    </source>
</evidence>
<accession>A0A8K1CHW9</accession>
<dbReference type="EMBL" id="SPLM01000072">
    <property type="protein sequence ID" value="TMW63712.1"/>
    <property type="molecule type" value="Genomic_DNA"/>
</dbReference>
<evidence type="ECO:0000313" key="3">
    <source>
        <dbReference type="Proteomes" id="UP000794436"/>
    </source>
</evidence>
<feature type="region of interest" description="Disordered" evidence="1">
    <location>
        <begin position="1"/>
        <end position="31"/>
    </location>
</feature>
<dbReference type="Proteomes" id="UP000794436">
    <property type="component" value="Unassembled WGS sequence"/>
</dbReference>
<reference evidence="2" key="1">
    <citation type="submission" date="2019-03" db="EMBL/GenBank/DDBJ databases">
        <title>Long read genome sequence of the mycoparasitic Pythium oligandrum ATCC 38472 isolated from sugarbeet rhizosphere.</title>
        <authorList>
            <person name="Gaulin E."/>
        </authorList>
    </citation>
    <scope>NUCLEOTIDE SEQUENCE</scope>
    <source>
        <strain evidence="2">ATCC 38472_TT</strain>
    </source>
</reference>
<proteinExistence type="predicted"/>
<dbReference type="AlphaFoldDB" id="A0A8K1CHW9"/>
<feature type="compositionally biased region" description="Basic and acidic residues" evidence="1">
    <location>
        <begin position="7"/>
        <end position="25"/>
    </location>
</feature>
<sequence>MEAAVCTERRMDAEEERPSLTEKMPKLQPSHMWPKRHAKAAEALSALEQIDFIEFRGTKKVNGLLFFVMDVYLKRNPSRIPTNRTSRSSSLFSLEMLNSRDSITPDYQLEKTLQEIQTLRYHSWVYAQQVSKDSCQYCSEFQTLTTSQYPKRRLLWLLWPNQTSRKTLLEGFLNDMVSLSVEGLTQMQRSQHCLGFENIPVRVSRFVQKYTIDRL</sequence>
<dbReference type="OrthoDB" id="156874at2759"/>
<protein>
    <submittedName>
        <fullName evidence="2">Uncharacterized protein</fullName>
    </submittedName>
</protein>
<keyword evidence="3" id="KW-1185">Reference proteome</keyword>
<name>A0A8K1CHW9_PYTOL</name>